<comment type="caution">
    <text evidence="2">The sequence shown here is derived from an EMBL/GenBank/DDBJ whole genome shotgun (WGS) entry which is preliminary data.</text>
</comment>
<sequence length="177" mass="19482">LITYDSLNKDSSGTKSSASNSLATAVNSVALVGELKTPSLPSSVHIPFIIPFQSLLKSIDELFKEIKYVGEDVAISSLHLFQGDKDLPPWMSIGMRRKSQKKLKLCLSSLINEEALSLFQILKEEFTTAPILSHFHSSLPTIVETYSSDYSWGAVLSQVNDSGKHPIAFDSRKLLPD</sequence>
<dbReference type="AlphaFoldDB" id="A0A9Q3I404"/>
<evidence type="ECO:0000313" key="3">
    <source>
        <dbReference type="Proteomes" id="UP000765509"/>
    </source>
</evidence>
<gene>
    <name evidence="2" type="ORF">O181_064874</name>
</gene>
<dbReference type="SUPFAM" id="SSF56672">
    <property type="entry name" value="DNA/RNA polymerases"/>
    <property type="match status" value="1"/>
</dbReference>
<dbReference type="PANTHER" id="PTHR34072">
    <property type="entry name" value="ENZYMATIC POLYPROTEIN-RELATED"/>
    <property type="match status" value="1"/>
</dbReference>
<keyword evidence="3" id="KW-1185">Reference proteome</keyword>
<accession>A0A9Q3I404</accession>
<dbReference type="InterPro" id="IPR041577">
    <property type="entry name" value="RT_RNaseH_2"/>
</dbReference>
<feature type="domain" description="Reverse transcriptase/retrotransposon-derived protein RNase H-like" evidence="1">
    <location>
        <begin position="113"/>
        <end position="175"/>
    </location>
</feature>
<protein>
    <recommendedName>
        <fullName evidence="1">Reverse transcriptase/retrotransposon-derived protein RNase H-like domain-containing protein</fullName>
    </recommendedName>
</protein>
<dbReference type="InterPro" id="IPR043502">
    <property type="entry name" value="DNA/RNA_pol_sf"/>
</dbReference>
<dbReference type="PANTHER" id="PTHR34072:SF52">
    <property type="entry name" value="RIBONUCLEASE H"/>
    <property type="match status" value="1"/>
</dbReference>
<feature type="non-terminal residue" evidence="2">
    <location>
        <position position="177"/>
    </location>
</feature>
<name>A0A9Q3I404_9BASI</name>
<dbReference type="Pfam" id="PF17919">
    <property type="entry name" value="RT_RNaseH_2"/>
    <property type="match status" value="1"/>
</dbReference>
<evidence type="ECO:0000313" key="2">
    <source>
        <dbReference type="EMBL" id="MBW0525159.1"/>
    </source>
</evidence>
<reference evidence="2" key="1">
    <citation type="submission" date="2021-03" db="EMBL/GenBank/DDBJ databases">
        <title>Draft genome sequence of rust myrtle Austropuccinia psidii MF-1, a brazilian biotype.</title>
        <authorList>
            <person name="Quecine M.C."/>
            <person name="Pachon D.M.R."/>
            <person name="Bonatelli M.L."/>
            <person name="Correr F.H."/>
            <person name="Franceschini L.M."/>
            <person name="Leite T.F."/>
            <person name="Margarido G.R.A."/>
            <person name="Almeida C.A."/>
            <person name="Ferrarezi J.A."/>
            <person name="Labate C.A."/>
        </authorList>
    </citation>
    <scope>NUCLEOTIDE SEQUENCE</scope>
    <source>
        <strain evidence="2">MF-1</strain>
    </source>
</reference>
<organism evidence="2 3">
    <name type="scientific">Austropuccinia psidii MF-1</name>
    <dbReference type="NCBI Taxonomy" id="1389203"/>
    <lineage>
        <taxon>Eukaryota</taxon>
        <taxon>Fungi</taxon>
        <taxon>Dikarya</taxon>
        <taxon>Basidiomycota</taxon>
        <taxon>Pucciniomycotina</taxon>
        <taxon>Pucciniomycetes</taxon>
        <taxon>Pucciniales</taxon>
        <taxon>Sphaerophragmiaceae</taxon>
        <taxon>Austropuccinia</taxon>
    </lineage>
</organism>
<evidence type="ECO:0000259" key="1">
    <source>
        <dbReference type="Pfam" id="PF17919"/>
    </source>
</evidence>
<proteinExistence type="predicted"/>
<dbReference type="OrthoDB" id="128646at2759"/>
<dbReference type="EMBL" id="AVOT02031594">
    <property type="protein sequence ID" value="MBW0525159.1"/>
    <property type="molecule type" value="Genomic_DNA"/>
</dbReference>
<dbReference type="Proteomes" id="UP000765509">
    <property type="component" value="Unassembled WGS sequence"/>
</dbReference>